<gene>
    <name evidence="1" type="ORF">COT92_03470</name>
</gene>
<dbReference type="AlphaFoldDB" id="A0A2H0VA65"/>
<dbReference type="InterPro" id="IPR029063">
    <property type="entry name" value="SAM-dependent_MTases_sf"/>
</dbReference>
<proteinExistence type="predicted"/>
<evidence type="ECO:0000313" key="2">
    <source>
        <dbReference type="Proteomes" id="UP000230922"/>
    </source>
</evidence>
<evidence type="ECO:0008006" key="3">
    <source>
        <dbReference type="Google" id="ProtNLM"/>
    </source>
</evidence>
<evidence type="ECO:0000313" key="1">
    <source>
        <dbReference type="EMBL" id="PIR95988.1"/>
    </source>
</evidence>
<dbReference type="Proteomes" id="UP000230922">
    <property type="component" value="Unassembled WGS sequence"/>
</dbReference>
<name>A0A2H0VA65_9BACT</name>
<sequence length="216" mass="24398">MKYERDSSSQAEQESIIKTARVRLANLGMSLERLADYKKVLDIGARDCIIEKAAKSIGINSVVSVDKNFPPDVLQSDLTVLKADAKHMDLPYECADLALIGSSAYYYSQTEAETFEILGEINRCLKKGGSQRVYPARFGHVIKCLMNEHSNFQAAKAKAMQRRTKADLGVIEQYDNQAEILSVNFLKTKTIQVYRKEVLEPNPKGNFKHYLEIPKF</sequence>
<accession>A0A2H0VA65</accession>
<organism evidence="1 2">
    <name type="scientific">Candidatus Doudnabacteria bacterium CG10_big_fil_rev_8_21_14_0_10_42_18</name>
    <dbReference type="NCBI Taxonomy" id="1974552"/>
    <lineage>
        <taxon>Bacteria</taxon>
        <taxon>Candidatus Doudnaibacteriota</taxon>
    </lineage>
</organism>
<reference evidence="2" key="1">
    <citation type="submission" date="2017-09" db="EMBL/GenBank/DDBJ databases">
        <title>Depth-based differentiation of microbial function through sediment-hosted aquifers and enrichment of novel symbionts in the deep terrestrial subsurface.</title>
        <authorList>
            <person name="Probst A.J."/>
            <person name="Ladd B."/>
            <person name="Jarett J.K."/>
            <person name="Geller-Mcgrath D.E."/>
            <person name="Sieber C.M.K."/>
            <person name="Emerson J.B."/>
            <person name="Anantharaman K."/>
            <person name="Thomas B.C."/>
            <person name="Malmstrom R."/>
            <person name="Stieglmeier M."/>
            <person name="Klingl A."/>
            <person name="Woyke T."/>
            <person name="Ryan C.M."/>
            <person name="Banfield J.F."/>
        </authorList>
    </citation>
    <scope>NUCLEOTIDE SEQUENCE [LARGE SCALE GENOMIC DNA]</scope>
</reference>
<protein>
    <recommendedName>
        <fullName evidence="3">Methyltransferase type 11 domain-containing protein</fullName>
    </recommendedName>
</protein>
<dbReference type="Gene3D" id="3.40.50.150">
    <property type="entry name" value="Vaccinia Virus protein VP39"/>
    <property type="match status" value="1"/>
</dbReference>
<dbReference type="SUPFAM" id="SSF53335">
    <property type="entry name" value="S-adenosyl-L-methionine-dependent methyltransferases"/>
    <property type="match status" value="1"/>
</dbReference>
<comment type="caution">
    <text evidence="1">The sequence shown here is derived from an EMBL/GenBank/DDBJ whole genome shotgun (WGS) entry which is preliminary data.</text>
</comment>
<dbReference type="EMBL" id="PFAK01000058">
    <property type="protein sequence ID" value="PIR95988.1"/>
    <property type="molecule type" value="Genomic_DNA"/>
</dbReference>